<dbReference type="Proteomes" id="UP001346869">
    <property type="component" value="Unassembled WGS sequence"/>
</dbReference>
<feature type="region of interest" description="Disordered" evidence="1">
    <location>
        <begin position="1"/>
        <end position="39"/>
    </location>
</feature>
<evidence type="ECO:0000313" key="3">
    <source>
        <dbReference type="Proteomes" id="UP001346869"/>
    </source>
</evidence>
<name>A0AAN7X8Z2_ELEMC</name>
<accession>A0AAN7X8Z2</accession>
<dbReference type="EMBL" id="JAUZQC010000016">
    <property type="protein sequence ID" value="KAK5857312.1"/>
    <property type="molecule type" value="Genomic_DNA"/>
</dbReference>
<evidence type="ECO:0000256" key="1">
    <source>
        <dbReference type="SAM" id="MobiDB-lite"/>
    </source>
</evidence>
<organism evidence="2 3">
    <name type="scientific">Eleginops maclovinus</name>
    <name type="common">Patagonian blennie</name>
    <name type="synonym">Eleginus maclovinus</name>
    <dbReference type="NCBI Taxonomy" id="56733"/>
    <lineage>
        <taxon>Eukaryota</taxon>
        <taxon>Metazoa</taxon>
        <taxon>Chordata</taxon>
        <taxon>Craniata</taxon>
        <taxon>Vertebrata</taxon>
        <taxon>Euteleostomi</taxon>
        <taxon>Actinopterygii</taxon>
        <taxon>Neopterygii</taxon>
        <taxon>Teleostei</taxon>
        <taxon>Neoteleostei</taxon>
        <taxon>Acanthomorphata</taxon>
        <taxon>Eupercaria</taxon>
        <taxon>Perciformes</taxon>
        <taxon>Notothenioidei</taxon>
        <taxon>Eleginopidae</taxon>
        <taxon>Eleginops</taxon>
    </lineage>
</organism>
<protein>
    <submittedName>
        <fullName evidence="2">Uncharacterized protein</fullName>
    </submittedName>
</protein>
<evidence type="ECO:0000313" key="2">
    <source>
        <dbReference type="EMBL" id="KAK5857312.1"/>
    </source>
</evidence>
<keyword evidence="3" id="KW-1185">Reference proteome</keyword>
<sequence length="66" mass="6871">MRLRSVDHPKDLPAEPKPSLLSLTGAISPSPLPSPTALAGTRSYCPLFGTATHASAQSELDTLQTA</sequence>
<proteinExistence type="predicted"/>
<feature type="compositionally biased region" description="Basic and acidic residues" evidence="1">
    <location>
        <begin position="1"/>
        <end position="14"/>
    </location>
</feature>
<reference evidence="2 3" key="2">
    <citation type="journal article" date="2023" name="Mol. Biol. Evol.">
        <title>Genomics of Secondarily Temperate Adaptation in the Only Non-Antarctic Icefish.</title>
        <authorList>
            <person name="Rivera-Colon A.G."/>
            <person name="Rayamajhi N."/>
            <person name="Minhas B.F."/>
            <person name="Madrigal G."/>
            <person name="Bilyk K.T."/>
            <person name="Yoon V."/>
            <person name="Hune M."/>
            <person name="Gregory S."/>
            <person name="Cheng C.H.C."/>
            <person name="Catchen J.M."/>
        </authorList>
    </citation>
    <scope>NUCLEOTIDE SEQUENCE [LARGE SCALE GENOMIC DNA]</scope>
    <source>
        <strain evidence="2">JMC-PN-2008</strain>
    </source>
</reference>
<gene>
    <name evidence="2" type="ORF">PBY51_010566</name>
</gene>
<dbReference type="AlphaFoldDB" id="A0AAN7X8Z2"/>
<comment type="caution">
    <text evidence="2">The sequence shown here is derived from an EMBL/GenBank/DDBJ whole genome shotgun (WGS) entry which is preliminary data.</text>
</comment>
<reference evidence="2 3" key="1">
    <citation type="journal article" date="2023" name="Genes (Basel)">
        <title>Chromosome-Level Genome Assembly and Circadian Gene Repertoire of the Patagonia Blennie Eleginops maclovinus-The Closest Ancestral Proxy of Antarctic Cryonotothenioids.</title>
        <authorList>
            <person name="Cheng C.C."/>
            <person name="Rivera-Colon A.G."/>
            <person name="Minhas B.F."/>
            <person name="Wilson L."/>
            <person name="Rayamajhi N."/>
            <person name="Vargas-Chacoff L."/>
            <person name="Catchen J.M."/>
        </authorList>
    </citation>
    <scope>NUCLEOTIDE SEQUENCE [LARGE SCALE GENOMIC DNA]</scope>
    <source>
        <strain evidence="2">JMC-PN-2008</strain>
    </source>
</reference>